<dbReference type="InterPro" id="IPR023631">
    <property type="entry name" value="Amidase_dom"/>
</dbReference>
<organism evidence="3 4">
    <name type="scientific">Lithocarpus litseifolius</name>
    <dbReference type="NCBI Taxonomy" id="425828"/>
    <lineage>
        <taxon>Eukaryota</taxon>
        <taxon>Viridiplantae</taxon>
        <taxon>Streptophyta</taxon>
        <taxon>Embryophyta</taxon>
        <taxon>Tracheophyta</taxon>
        <taxon>Spermatophyta</taxon>
        <taxon>Magnoliopsida</taxon>
        <taxon>eudicotyledons</taxon>
        <taxon>Gunneridae</taxon>
        <taxon>Pentapetalae</taxon>
        <taxon>rosids</taxon>
        <taxon>fabids</taxon>
        <taxon>Fagales</taxon>
        <taxon>Fagaceae</taxon>
        <taxon>Lithocarpus</taxon>
    </lineage>
</organism>
<dbReference type="Pfam" id="PF08555">
    <property type="entry name" value="FAM32A"/>
    <property type="match status" value="1"/>
</dbReference>
<dbReference type="PANTHER" id="PTHR46310">
    <property type="entry name" value="AMIDASE 1"/>
    <property type="match status" value="1"/>
</dbReference>
<reference evidence="3 4" key="1">
    <citation type="submission" date="2024-01" db="EMBL/GenBank/DDBJ databases">
        <title>A telomere-to-telomere, gap-free genome of sweet tea (Lithocarpus litseifolius).</title>
        <authorList>
            <person name="Zhou J."/>
        </authorList>
    </citation>
    <scope>NUCLEOTIDE SEQUENCE [LARGE SCALE GENOMIC DNA]</scope>
    <source>
        <strain evidence="3">Zhou-2022a</strain>
        <tissue evidence="3">Leaf</tissue>
    </source>
</reference>
<proteinExistence type="predicted"/>
<dbReference type="PANTHER" id="PTHR46310:SF7">
    <property type="entry name" value="AMIDASE 1"/>
    <property type="match status" value="1"/>
</dbReference>
<feature type="region of interest" description="Disordered" evidence="1">
    <location>
        <begin position="252"/>
        <end position="307"/>
    </location>
</feature>
<evidence type="ECO:0000256" key="1">
    <source>
        <dbReference type="SAM" id="MobiDB-lite"/>
    </source>
</evidence>
<dbReference type="InterPro" id="IPR013865">
    <property type="entry name" value="FAM32A"/>
</dbReference>
<feature type="compositionally biased region" description="Basic and acidic residues" evidence="1">
    <location>
        <begin position="293"/>
        <end position="307"/>
    </location>
</feature>
<feature type="compositionally biased region" description="Basic residues" evidence="1">
    <location>
        <begin position="252"/>
        <end position="261"/>
    </location>
</feature>
<evidence type="ECO:0000313" key="4">
    <source>
        <dbReference type="Proteomes" id="UP001459277"/>
    </source>
</evidence>
<keyword evidence="4" id="KW-1185">Reference proteome</keyword>
<accession>A0AAW2D881</accession>
<dbReference type="Gene3D" id="3.90.1300.10">
    <property type="entry name" value="Amidase signature (AS) domain"/>
    <property type="match status" value="2"/>
</dbReference>
<sequence>MAKDSDYGAFMEKFVLKPSPSAHELPLNSLTFAVKDMRVSFMDNFYVSWIFLNKFKQKVLSIIGTDTGGSIRVPASYCGILGFRPSHDVVSTTGVIPMAQSFDSMERVWEAIRTTDENVDVCHSVKTELRAALNALLGDCGVLAIPTVPGPPPKLQCDPIPLEAFRAKAFSLLSIAGVSIPLGLYDNLPVAISLLAKHGSDGFLLNLVESLYKYIQEEVGIAEKKGKMSGYENVVGGKLKLKGKALDVKAGGVKKKKKNKKRQDQISEVTENELPAGGSAELSTDPNEEDVDDAKKMSGDGKTVHCDDHLTPAEKRYIEQRDQIDVHRLAKVANKSHRDRIQDFNQYLANMSEHYDIPKVGPG</sequence>
<name>A0AAW2D881_9ROSI</name>
<dbReference type="EMBL" id="JAZDWU010000004">
    <property type="protein sequence ID" value="KAL0005893.1"/>
    <property type="molecule type" value="Genomic_DNA"/>
</dbReference>
<dbReference type="AlphaFoldDB" id="A0AAW2D881"/>
<comment type="caution">
    <text evidence="3">The sequence shown here is derived from an EMBL/GenBank/DDBJ whole genome shotgun (WGS) entry which is preliminary data.</text>
</comment>
<feature type="domain" description="Amidase" evidence="2">
    <location>
        <begin position="63"/>
        <end position="104"/>
    </location>
</feature>
<gene>
    <name evidence="3" type="ORF">SO802_013454</name>
</gene>
<dbReference type="SUPFAM" id="SSF75304">
    <property type="entry name" value="Amidase signature (AS) enzymes"/>
    <property type="match status" value="2"/>
</dbReference>
<evidence type="ECO:0000313" key="3">
    <source>
        <dbReference type="EMBL" id="KAL0005893.1"/>
    </source>
</evidence>
<evidence type="ECO:0000259" key="2">
    <source>
        <dbReference type="Pfam" id="PF01425"/>
    </source>
</evidence>
<dbReference type="Pfam" id="PF01425">
    <property type="entry name" value="Amidase"/>
    <property type="match status" value="1"/>
</dbReference>
<dbReference type="Proteomes" id="UP001459277">
    <property type="component" value="Unassembled WGS sequence"/>
</dbReference>
<protein>
    <recommendedName>
        <fullName evidence="2">Amidase domain-containing protein</fullName>
    </recommendedName>
</protein>
<dbReference type="InterPro" id="IPR036928">
    <property type="entry name" value="AS_sf"/>
</dbReference>